<evidence type="ECO:0000259" key="3">
    <source>
        <dbReference type="Pfam" id="PF03959"/>
    </source>
</evidence>
<dbReference type="PANTHER" id="PTHR48070:SF6">
    <property type="entry name" value="ESTERASE OVCA2"/>
    <property type="match status" value="1"/>
</dbReference>
<dbReference type="InterPro" id="IPR050593">
    <property type="entry name" value="LovG"/>
</dbReference>
<dbReference type="PANTHER" id="PTHR48070">
    <property type="entry name" value="ESTERASE OVCA2"/>
    <property type="match status" value="1"/>
</dbReference>
<dbReference type="EMBL" id="HBFR01019535">
    <property type="protein sequence ID" value="CAD8886909.1"/>
    <property type="molecule type" value="Transcribed_RNA"/>
</dbReference>
<gene>
    <name evidence="4" type="ORF">CHYS00102_LOCUS14107</name>
</gene>
<dbReference type="InterPro" id="IPR005645">
    <property type="entry name" value="FSH-like_dom"/>
</dbReference>
<keyword evidence="2" id="KW-0732">Signal</keyword>
<dbReference type="AlphaFoldDB" id="A0A7S1FTZ8"/>
<accession>A0A7S1FTZ8</accession>
<sequence>MLRLKCKSFWVSTLLFHLLIFSLSRLTSSFRSGRPLAPEYYCPSISRTTAKTRGTQIIQRLSTRTVLRRMDGRSTLSQKSVETDDFAPAPPDDVIRILALHGRYGSGTSFQESLAPLATALRDAAAPANVRWTFLDAPFDGGSWWTLPRGVRSFEAAAYEGFDASAGEVARALRGGGSGNEGRGGATARYDVVLGHSQGAILTSALWADNSFWEGSGAPERPRGVLLNGVAWPNPYSHLLERTGGGNATQGKGVEATKMMFVIGEKDDINPPEGAEKVKACYEKMGASIATVRHTGGHGVPVSNEVALMEMVKWIIGVWKDSSD</sequence>
<dbReference type="GO" id="GO:0005634">
    <property type="term" value="C:nucleus"/>
    <property type="evidence" value="ECO:0007669"/>
    <property type="project" value="TreeGrafter"/>
</dbReference>
<proteinExistence type="predicted"/>
<name>A0A7S1FTZ8_9STRA</name>
<evidence type="ECO:0000256" key="2">
    <source>
        <dbReference type="SAM" id="SignalP"/>
    </source>
</evidence>
<evidence type="ECO:0000313" key="4">
    <source>
        <dbReference type="EMBL" id="CAD8886909.1"/>
    </source>
</evidence>
<dbReference type="Pfam" id="PF03959">
    <property type="entry name" value="FSH1"/>
    <property type="match status" value="1"/>
</dbReference>
<dbReference type="GO" id="GO:0005737">
    <property type="term" value="C:cytoplasm"/>
    <property type="evidence" value="ECO:0007669"/>
    <property type="project" value="TreeGrafter"/>
</dbReference>
<protein>
    <recommendedName>
        <fullName evidence="3">Serine hydrolase domain-containing protein</fullName>
    </recommendedName>
</protein>
<feature type="domain" description="Serine hydrolase" evidence="3">
    <location>
        <begin position="95"/>
        <end position="305"/>
    </location>
</feature>
<organism evidence="4">
    <name type="scientific">Corethron hystrix</name>
    <dbReference type="NCBI Taxonomy" id="216773"/>
    <lineage>
        <taxon>Eukaryota</taxon>
        <taxon>Sar</taxon>
        <taxon>Stramenopiles</taxon>
        <taxon>Ochrophyta</taxon>
        <taxon>Bacillariophyta</taxon>
        <taxon>Coscinodiscophyceae</taxon>
        <taxon>Corethrophycidae</taxon>
        <taxon>Corethrales</taxon>
        <taxon>Corethraceae</taxon>
        <taxon>Corethron</taxon>
    </lineage>
</organism>
<dbReference type="SUPFAM" id="SSF53474">
    <property type="entry name" value="alpha/beta-Hydrolases"/>
    <property type="match status" value="1"/>
</dbReference>
<feature type="chain" id="PRO_5030809847" description="Serine hydrolase domain-containing protein" evidence="2">
    <location>
        <begin position="30"/>
        <end position="324"/>
    </location>
</feature>
<reference evidence="4" key="1">
    <citation type="submission" date="2021-01" db="EMBL/GenBank/DDBJ databases">
        <authorList>
            <person name="Corre E."/>
            <person name="Pelletier E."/>
            <person name="Niang G."/>
            <person name="Scheremetjew M."/>
            <person name="Finn R."/>
            <person name="Kale V."/>
            <person name="Holt S."/>
            <person name="Cochrane G."/>
            <person name="Meng A."/>
            <person name="Brown T."/>
            <person name="Cohen L."/>
        </authorList>
    </citation>
    <scope>NUCLEOTIDE SEQUENCE</scope>
    <source>
        <strain evidence="4">308</strain>
    </source>
</reference>
<dbReference type="InterPro" id="IPR029058">
    <property type="entry name" value="AB_hydrolase_fold"/>
</dbReference>
<dbReference type="Gene3D" id="3.40.50.1820">
    <property type="entry name" value="alpha/beta hydrolase"/>
    <property type="match status" value="1"/>
</dbReference>
<evidence type="ECO:0000256" key="1">
    <source>
        <dbReference type="ARBA" id="ARBA00022801"/>
    </source>
</evidence>
<feature type="signal peptide" evidence="2">
    <location>
        <begin position="1"/>
        <end position="29"/>
    </location>
</feature>
<keyword evidence="1" id="KW-0378">Hydrolase</keyword>
<dbReference type="GO" id="GO:0016787">
    <property type="term" value="F:hydrolase activity"/>
    <property type="evidence" value="ECO:0007669"/>
    <property type="project" value="UniProtKB-KW"/>
</dbReference>